<protein>
    <submittedName>
        <fullName evidence="2">Uncharacterized protein</fullName>
    </submittedName>
</protein>
<dbReference type="OrthoDB" id="56417at2759"/>
<dbReference type="Proteomes" id="UP000266841">
    <property type="component" value="Unassembled WGS sequence"/>
</dbReference>
<evidence type="ECO:0000313" key="2">
    <source>
        <dbReference type="EMBL" id="EJK54901.1"/>
    </source>
</evidence>
<gene>
    <name evidence="2" type="ORF">THAOC_25431</name>
</gene>
<name>K0S1F1_THAOC</name>
<dbReference type="AlphaFoldDB" id="K0S1F1"/>
<evidence type="ECO:0000313" key="3">
    <source>
        <dbReference type="Proteomes" id="UP000266841"/>
    </source>
</evidence>
<reference evidence="2 3" key="1">
    <citation type="journal article" date="2012" name="Genome Biol.">
        <title>Genome and low-iron response of an oceanic diatom adapted to chronic iron limitation.</title>
        <authorList>
            <person name="Lommer M."/>
            <person name="Specht M."/>
            <person name="Roy A.S."/>
            <person name="Kraemer L."/>
            <person name="Andreson R."/>
            <person name="Gutowska M.A."/>
            <person name="Wolf J."/>
            <person name="Bergner S.V."/>
            <person name="Schilhabel M.B."/>
            <person name="Klostermeier U.C."/>
            <person name="Beiko R.G."/>
            <person name="Rosenstiel P."/>
            <person name="Hippler M."/>
            <person name="Laroche J."/>
        </authorList>
    </citation>
    <scope>NUCLEOTIDE SEQUENCE [LARGE SCALE GENOMIC DNA]</scope>
    <source>
        <strain evidence="2 3">CCMP1005</strain>
    </source>
</reference>
<evidence type="ECO:0000256" key="1">
    <source>
        <dbReference type="SAM" id="MobiDB-lite"/>
    </source>
</evidence>
<organism evidence="2 3">
    <name type="scientific">Thalassiosira oceanica</name>
    <name type="common">Marine diatom</name>
    <dbReference type="NCBI Taxonomy" id="159749"/>
    <lineage>
        <taxon>Eukaryota</taxon>
        <taxon>Sar</taxon>
        <taxon>Stramenopiles</taxon>
        <taxon>Ochrophyta</taxon>
        <taxon>Bacillariophyta</taxon>
        <taxon>Coscinodiscophyceae</taxon>
        <taxon>Thalassiosirophycidae</taxon>
        <taxon>Thalassiosirales</taxon>
        <taxon>Thalassiosiraceae</taxon>
        <taxon>Thalassiosira</taxon>
    </lineage>
</organism>
<dbReference type="EMBL" id="AGNL01035088">
    <property type="protein sequence ID" value="EJK54901.1"/>
    <property type="molecule type" value="Genomic_DNA"/>
</dbReference>
<keyword evidence="3" id="KW-1185">Reference proteome</keyword>
<accession>K0S1F1</accession>
<comment type="caution">
    <text evidence="2">The sequence shown here is derived from an EMBL/GenBank/DDBJ whole genome shotgun (WGS) entry which is preliminary data.</text>
</comment>
<feature type="compositionally biased region" description="Basic and acidic residues" evidence="1">
    <location>
        <begin position="1"/>
        <end position="17"/>
    </location>
</feature>
<proteinExistence type="predicted"/>
<sequence>MVASDREWRGQEKKAPLGDETDLLPSQVLGNNQWRHLVLRLVFHGGRINFHALPTQDEKDLADSLIPHLRHRFEQFKLERIPTQQKRRHWTMVFSRENLPMCAALFILLKHSKSDLTCMSEADCLITCDRDVFPSCEEHLDLCGVYLQEDIVRAQILRTGYAMGNINEPRGSFGTRVDQHLKAAMADKPKADSNIYRLFPSKSSKRAELMGRKGLWETHIRTRMAIGFDRNSEPAKLLDKGYDEGGIMVMNTAMKARIKSSMKHMTSDIQRFQSMFAYLMEMTYDLMISSDNAVSKNPGFEHVLGVVN</sequence>
<feature type="region of interest" description="Disordered" evidence="1">
    <location>
        <begin position="1"/>
        <end position="22"/>
    </location>
</feature>